<dbReference type="PANTHER" id="PTHR11439:SF524">
    <property type="entry name" value="RNA-DIRECTED DNA POLYMERASE, PROTEIN KINASE RLK-PELLE-DLSV FAMILY"/>
    <property type="match status" value="1"/>
</dbReference>
<dbReference type="STRING" id="4432.A0A1U8Q6M7"/>
<organism evidence="2 3">
    <name type="scientific">Nelumbo nucifera</name>
    <name type="common">Sacred lotus</name>
    <dbReference type="NCBI Taxonomy" id="4432"/>
    <lineage>
        <taxon>Eukaryota</taxon>
        <taxon>Viridiplantae</taxon>
        <taxon>Streptophyta</taxon>
        <taxon>Embryophyta</taxon>
        <taxon>Tracheophyta</taxon>
        <taxon>Spermatophyta</taxon>
        <taxon>Magnoliopsida</taxon>
        <taxon>Proteales</taxon>
        <taxon>Nelumbonaceae</taxon>
        <taxon>Nelumbo</taxon>
    </lineage>
</organism>
<dbReference type="InParanoid" id="A0A1U8Q6M7"/>
<feature type="domain" description="Reverse transcriptase Ty1/copia-type" evidence="1">
    <location>
        <begin position="1"/>
        <end position="145"/>
    </location>
</feature>
<evidence type="ECO:0000313" key="3">
    <source>
        <dbReference type="RefSeq" id="XP_019054242.1"/>
    </source>
</evidence>
<dbReference type="OrthoDB" id="1192411at2759"/>
<protein>
    <submittedName>
        <fullName evidence="3">Uncharacterized protein LOC109115063</fullName>
    </submittedName>
</protein>
<gene>
    <name evidence="3" type="primary">LOC109115063</name>
</gene>
<sequence length="411" mass="46620">MDQPQGFEVEDRRLVCRLRKALYGLKQAPRAWFEKLTTTLSKFGFVSSKCDHSLFLRVTSQHTTFVLVYVDDMLIIGSSQSVVTSLIQALNKEFSVKDLGELNYFLGIEMNKLQDGSLHLSQSKYVKDLLQRVHMSQAKGVDTPMPTSLRLSKVEGEPVVDAITYRSVVGALQYATVTRPEISYAVNKCCQFMQQPLEPHWKLIKRILRYLAGTVSHGLHLKATQNLCLYAFSDADWASDIDDRRSTTGFCVYLGENLVSWSSKKQHTISRSSTEAEYRGMAHAVAEVAWIQSLLREMNVTLRKVPLLLCDNLNSILLSANSILHSRTKHMELDIHFVREKVIRKELEVEHVTSTEQVADGLTKPVSSLRFELLKNRLGVRDLQKCAERGRTREVQITGGMLTELVKIEVC</sequence>
<dbReference type="CDD" id="cd09272">
    <property type="entry name" value="RNase_HI_RT_Ty1"/>
    <property type="match status" value="1"/>
</dbReference>
<dbReference type="SUPFAM" id="SSF56672">
    <property type="entry name" value="DNA/RNA polymerases"/>
    <property type="match status" value="1"/>
</dbReference>
<accession>A0A1U8Q6M7</accession>
<dbReference type="InterPro" id="IPR043502">
    <property type="entry name" value="DNA/RNA_pol_sf"/>
</dbReference>
<keyword evidence="2" id="KW-1185">Reference proteome</keyword>
<dbReference type="OMA" id="AYSDANC"/>
<proteinExistence type="predicted"/>
<reference evidence="3" key="1">
    <citation type="submission" date="2025-08" db="UniProtKB">
        <authorList>
            <consortium name="RefSeq"/>
        </authorList>
    </citation>
    <scope>IDENTIFICATION</scope>
</reference>
<dbReference type="KEGG" id="nnu:109115063"/>
<name>A0A1U8Q6M7_NELNU</name>
<evidence type="ECO:0000259" key="1">
    <source>
        <dbReference type="Pfam" id="PF07727"/>
    </source>
</evidence>
<dbReference type="RefSeq" id="XP_019054242.1">
    <property type="nucleotide sequence ID" value="XM_019198697.1"/>
</dbReference>
<dbReference type="GeneID" id="109115063"/>
<dbReference type="PANTHER" id="PTHR11439">
    <property type="entry name" value="GAG-POL-RELATED RETROTRANSPOSON"/>
    <property type="match status" value="1"/>
</dbReference>
<dbReference type="Pfam" id="PF07727">
    <property type="entry name" value="RVT_2"/>
    <property type="match status" value="1"/>
</dbReference>
<evidence type="ECO:0000313" key="2">
    <source>
        <dbReference type="Proteomes" id="UP000189703"/>
    </source>
</evidence>
<dbReference type="AlphaFoldDB" id="A0A1U8Q6M7"/>
<dbReference type="InterPro" id="IPR013103">
    <property type="entry name" value="RVT_2"/>
</dbReference>
<dbReference type="Proteomes" id="UP000189703">
    <property type="component" value="Unplaced"/>
</dbReference>